<feature type="transmembrane region" description="Helical" evidence="3">
    <location>
        <begin position="47"/>
        <end position="69"/>
    </location>
</feature>
<evidence type="ECO:0000256" key="1">
    <source>
        <dbReference type="ARBA" id="ARBA00022737"/>
    </source>
</evidence>
<dbReference type="PROSITE" id="PS50176">
    <property type="entry name" value="ARM_REPEAT"/>
    <property type="match status" value="1"/>
</dbReference>
<protein>
    <recommendedName>
        <fullName evidence="6">ARM repeat superfamily protein</fullName>
    </recommendedName>
</protein>
<keyword evidence="1" id="KW-0677">Repeat</keyword>
<evidence type="ECO:0000256" key="3">
    <source>
        <dbReference type="SAM" id="Phobius"/>
    </source>
</evidence>
<dbReference type="AlphaFoldDB" id="A0A834LW08"/>
<organism evidence="4 5">
    <name type="scientific">Rhododendron simsii</name>
    <name type="common">Sims's rhododendron</name>
    <dbReference type="NCBI Taxonomy" id="118357"/>
    <lineage>
        <taxon>Eukaryota</taxon>
        <taxon>Viridiplantae</taxon>
        <taxon>Streptophyta</taxon>
        <taxon>Embryophyta</taxon>
        <taxon>Tracheophyta</taxon>
        <taxon>Spermatophyta</taxon>
        <taxon>Magnoliopsida</taxon>
        <taxon>eudicotyledons</taxon>
        <taxon>Gunneridae</taxon>
        <taxon>Pentapetalae</taxon>
        <taxon>asterids</taxon>
        <taxon>Ericales</taxon>
        <taxon>Ericaceae</taxon>
        <taxon>Ericoideae</taxon>
        <taxon>Rhodoreae</taxon>
        <taxon>Rhododendron</taxon>
    </lineage>
</organism>
<evidence type="ECO:0000313" key="4">
    <source>
        <dbReference type="EMBL" id="KAF7150269.1"/>
    </source>
</evidence>
<dbReference type="PANTHER" id="PTHR33115">
    <property type="entry name" value="ARM REPEAT SUPERFAMILY PROTEIN"/>
    <property type="match status" value="1"/>
</dbReference>
<gene>
    <name evidence="4" type="ORF">RHSIM_Rhsim02G0018600</name>
</gene>
<feature type="repeat" description="ARM" evidence="2">
    <location>
        <begin position="324"/>
        <end position="369"/>
    </location>
</feature>
<proteinExistence type="predicted"/>
<dbReference type="InterPro" id="IPR016024">
    <property type="entry name" value="ARM-type_fold"/>
</dbReference>
<keyword evidence="3" id="KW-1133">Transmembrane helix</keyword>
<evidence type="ECO:0000313" key="5">
    <source>
        <dbReference type="Proteomes" id="UP000626092"/>
    </source>
</evidence>
<keyword evidence="3" id="KW-0812">Transmembrane</keyword>
<dbReference type="InterPro" id="IPR011989">
    <property type="entry name" value="ARM-like"/>
</dbReference>
<sequence>MDHGHRQVGRGRGYSVINISSFDHSNHGPEKELTLVVLRLAALEKAATGFGTLGFVWATAVLLGGFASTLGKTDFWFISLILLIEGARIFSRSHEIEWQQREAKFSICSGPINVVRKQSRRLKRSFAFRRREWEISDVPILTLSQWVFLPSFVRKVLSGLQLAFAAACAVLSLMKLIERDFGEVAKGDPDKTSPKGGTDKMNREAALIIFYSLALAEALLFLLEKAYWGWEVTHRKVLEEAHEACGLGSLGMDSTRRFFYEAYSRSIYGSVFNGLKMDMVSHAMGLLDSKLPDEQLIGIRILQKFATNERFSDHTFQKIGTKLPVMERLVEMLNWKGPEEEEIRQSAAEILSNLTSQKQHALRVLGIPGAMESISSLVQNRYRMSHGVVDGIPEKIIIHYNERFNYFGILILKNLAQDHDDCGKIGNTRGLLPKIIDFTHVGERLLKDDNVEPSQIEMVKLSLQVLKMLASMTGTAGKQLRNEISEIIFTISNIRDILKYGEKQTELQKLGIEILTSLAMEADARERIGGTGGVLKELFNIFFKEGLPENQNDLRIVAGEALAMLAFESKRNCRRFLNLNVIEMLVEALELEVPFLRINAARILKNLCIYAGADCFTQLRGVINAAPVVLGAIMTEEGKLQEVMVGLAVDVFKFMTSAESSILFRRAGTQELAKALVQILRKYKNPANKTPGLRRFVIELGIWLMNYKEKNVKNFKDLGMIEELESVLETTSDLENFNSFFGVVGMSRHSTTIHSLVETAMKLMEDKQFIRQGKNKNRKKY</sequence>
<keyword evidence="3" id="KW-0472">Membrane</keyword>
<dbReference type="InterPro" id="IPR000225">
    <property type="entry name" value="Armadillo"/>
</dbReference>
<dbReference type="EMBL" id="WJXA01000002">
    <property type="protein sequence ID" value="KAF7150269.1"/>
    <property type="molecule type" value="Genomic_DNA"/>
</dbReference>
<dbReference type="SUPFAM" id="SSF48371">
    <property type="entry name" value="ARM repeat"/>
    <property type="match status" value="1"/>
</dbReference>
<reference evidence="4" key="1">
    <citation type="submission" date="2019-11" db="EMBL/GenBank/DDBJ databases">
        <authorList>
            <person name="Liu Y."/>
            <person name="Hou J."/>
            <person name="Li T.-Q."/>
            <person name="Guan C.-H."/>
            <person name="Wu X."/>
            <person name="Wu H.-Z."/>
            <person name="Ling F."/>
            <person name="Zhang R."/>
            <person name="Shi X.-G."/>
            <person name="Ren J.-P."/>
            <person name="Chen E.-F."/>
            <person name="Sun J.-M."/>
        </authorList>
    </citation>
    <scope>NUCLEOTIDE SEQUENCE</scope>
    <source>
        <strain evidence="4">Adult_tree_wgs_1</strain>
        <tissue evidence="4">Leaves</tissue>
    </source>
</reference>
<comment type="caution">
    <text evidence="4">The sequence shown here is derived from an EMBL/GenBank/DDBJ whole genome shotgun (WGS) entry which is preliminary data.</text>
</comment>
<name>A0A834LW08_RHOSS</name>
<accession>A0A834LW08</accession>
<dbReference type="Gene3D" id="1.25.10.10">
    <property type="entry name" value="Leucine-rich Repeat Variant"/>
    <property type="match status" value="1"/>
</dbReference>
<evidence type="ECO:0000256" key="2">
    <source>
        <dbReference type="PROSITE-ProRule" id="PRU00259"/>
    </source>
</evidence>
<dbReference type="PANTHER" id="PTHR33115:SF50">
    <property type="entry name" value="ARM REPEAT SUPERFAMILY PROTEIN"/>
    <property type="match status" value="1"/>
</dbReference>
<dbReference type="OrthoDB" id="1630821at2759"/>
<dbReference type="Proteomes" id="UP000626092">
    <property type="component" value="Unassembled WGS sequence"/>
</dbReference>
<keyword evidence="5" id="KW-1185">Reference proteome</keyword>
<evidence type="ECO:0008006" key="6">
    <source>
        <dbReference type="Google" id="ProtNLM"/>
    </source>
</evidence>